<sequence length="80" mass="9059">MIDVIFQVPQLNYSTDGIPMPFVPSIGDQIFFPDFINEEVQESLFLTDNQIDLDTLTVAGVAWMRTIEATVYVMVTLTNE</sequence>
<name>A0A1H5ZTP5_9FLAO</name>
<protein>
    <submittedName>
        <fullName evidence="1">Uncharacterized protein</fullName>
    </submittedName>
</protein>
<evidence type="ECO:0000313" key="2">
    <source>
        <dbReference type="Proteomes" id="UP000236738"/>
    </source>
</evidence>
<proteinExistence type="predicted"/>
<accession>A0A1H5ZTP5</accession>
<keyword evidence="2" id="KW-1185">Reference proteome</keyword>
<gene>
    <name evidence="1" type="ORF">SAMN05421847_2170</name>
</gene>
<dbReference type="AlphaFoldDB" id="A0A1H5ZTP5"/>
<dbReference type="EMBL" id="FNUS01000005">
    <property type="protein sequence ID" value="SEG39077.1"/>
    <property type="molecule type" value="Genomic_DNA"/>
</dbReference>
<dbReference type="Proteomes" id="UP000236738">
    <property type="component" value="Unassembled WGS sequence"/>
</dbReference>
<reference evidence="2" key="1">
    <citation type="submission" date="2016-10" db="EMBL/GenBank/DDBJ databases">
        <authorList>
            <person name="Varghese N."/>
            <person name="Submissions S."/>
        </authorList>
    </citation>
    <scope>NUCLEOTIDE SEQUENCE [LARGE SCALE GENOMIC DNA]</scope>
    <source>
        <strain evidence="2">DSM 21580</strain>
    </source>
</reference>
<organism evidence="1 2">
    <name type="scientific">Halpernia humi</name>
    <dbReference type="NCBI Taxonomy" id="493375"/>
    <lineage>
        <taxon>Bacteria</taxon>
        <taxon>Pseudomonadati</taxon>
        <taxon>Bacteroidota</taxon>
        <taxon>Flavobacteriia</taxon>
        <taxon>Flavobacteriales</taxon>
        <taxon>Weeksellaceae</taxon>
        <taxon>Chryseobacterium group</taxon>
        <taxon>Halpernia</taxon>
    </lineage>
</organism>
<evidence type="ECO:0000313" key="1">
    <source>
        <dbReference type="EMBL" id="SEG39077.1"/>
    </source>
</evidence>
<dbReference type="RefSeq" id="WP_103914047.1">
    <property type="nucleotide sequence ID" value="NZ_FNUS01000005.1"/>
</dbReference>